<organism evidence="2">
    <name type="scientific">bioreactor metagenome</name>
    <dbReference type="NCBI Taxonomy" id="1076179"/>
    <lineage>
        <taxon>unclassified sequences</taxon>
        <taxon>metagenomes</taxon>
        <taxon>ecological metagenomes</taxon>
    </lineage>
</organism>
<dbReference type="Pfam" id="PF07969">
    <property type="entry name" value="Amidohydro_3"/>
    <property type="match status" value="1"/>
</dbReference>
<dbReference type="Gene3D" id="3.20.20.140">
    <property type="entry name" value="Metal-dependent hydrolases"/>
    <property type="match status" value="1"/>
</dbReference>
<protein>
    <submittedName>
        <fullName evidence="2">Formyltransferase/hydrolase complex Fhc subunit A</fullName>
        <ecNumber evidence="2">3.5.1.-</ecNumber>
    </submittedName>
</protein>
<keyword evidence="2" id="KW-0378">Hydrolase</keyword>
<comment type="caution">
    <text evidence="2">The sequence shown here is derived from an EMBL/GenBank/DDBJ whole genome shotgun (WGS) entry which is preliminary data.</text>
</comment>
<name>A0A644YU41_9ZZZZ</name>
<dbReference type="InterPro" id="IPR011059">
    <property type="entry name" value="Metal-dep_hydrolase_composite"/>
</dbReference>
<proteinExistence type="predicted"/>
<dbReference type="InterPro" id="IPR032466">
    <property type="entry name" value="Metal_Hydrolase"/>
</dbReference>
<keyword evidence="2" id="KW-0808">Transferase</keyword>
<dbReference type="SUPFAM" id="SSF51338">
    <property type="entry name" value="Composite domain of metallo-dependent hydrolases"/>
    <property type="match status" value="1"/>
</dbReference>
<reference evidence="2" key="1">
    <citation type="submission" date="2019-08" db="EMBL/GenBank/DDBJ databases">
        <authorList>
            <person name="Kucharzyk K."/>
            <person name="Murdoch R.W."/>
            <person name="Higgins S."/>
            <person name="Loffler F."/>
        </authorList>
    </citation>
    <scope>NUCLEOTIDE SEQUENCE</scope>
</reference>
<sequence>MIQIKNGRVYDPKHGVNGEVRDIYYENGRIVAPGGEVTETFDASGCAVMAGGIDIHSHIAGEPLALLRDAKSPAVPTANRTGGEYARMGYTLAVNAAMPAQAARHTIAEENAIPALSTANLVWVGENPVLLELAERGSDEELDQYLSWLLAISGGWGLKFINPREGQDDGDLPYRRLIDRLIEANARLKLPHSLHLHHPFLGRADAFEPITETIRQTEGRPLHFAHLQFYGYSRSEDGKMTSAAERLAELVNANKNITCDVGAVTFGPAAAVTADANFAKKLGRGKRGFQSQWWEQDGAFGVLPLKYEAEKITGATQFLTGLELMLLVEDASRIFLTTDHPNGGPFTDYPYLIQLLMDKPFRDEEIHKLNPKAVSQSAVPSISREYSLYEIAQITRSGPAAALGMCSRGHLGVGAEGGIAVYREQADKRAMFSAPATVFRGEPSVLIPGERAFDEDWVERKTQSLRAGNPFEARLDEDFLQTHHIARQEA</sequence>
<dbReference type="AlphaFoldDB" id="A0A644YU41"/>
<dbReference type="EC" id="3.5.1.-" evidence="2"/>
<dbReference type="SUPFAM" id="SSF51556">
    <property type="entry name" value="Metallo-dependent hydrolases"/>
    <property type="match status" value="1"/>
</dbReference>
<dbReference type="InterPro" id="IPR050378">
    <property type="entry name" value="Metallo-dep_Hydrolases_sf"/>
</dbReference>
<dbReference type="Gene3D" id="2.30.40.10">
    <property type="entry name" value="Urease, subunit C, domain 1"/>
    <property type="match status" value="1"/>
</dbReference>
<evidence type="ECO:0000259" key="1">
    <source>
        <dbReference type="Pfam" id="PF07969"/>
    </source>
</evidence>
<accession>A0A644YU41</accession>
<dbReference type="PANTHER" id="PTHR11647:SF1">
    <property type="entry name" value="COLLAPSIN RESPONSE MEDIATOR PROTEIN"/>
    <property type="match status" value="1"/>
</dbReference>
<dbReference type="PANTHER" id="PTHR11647">
    <property type="entry name" value="HYDRANTOINASE/DIHYDROPYRIMIDINASE FAMILY MEMBER"/>
    <property type="match status" value="1"/>
</dbReference>
<dbReference type="InterPro" id="IPR013108">
    <property type="entry name" value="Amidohydro_3"/>
</dbReference>
<evidence type="ECO:0000313" key="2">
    <source>
        <dbReference type="EMBL" id="MPM32082.1"/>
    </source>
</evidence>
<feature type="domain" description="Amidohydrolase 3" evidence="1">
    <location>
        <begin position="39"/>
        <end position="442"/>
    </location>
</feature>
<gene>
    <name evidence="2" type="primary">fhcA_5</name>
    <name evidence="2" type="ORF">SDC9_78641</name>
</gene>
<dbReference type="GO" id="GO:0016740">
    <property type="term" value="F:transferase activity"/>
    <property type="evidence" value="ECO:0007669"/>
    <property type="project" value="UniProtKB-KW"/>
</dbReference>
<dbReference type="GO" id="GO:0016810">
    <property type="term" value="F:hydrolase activity, acting on carbon-nitrogen (but not peptide) bonds"/>
    <property type="evidence" value="ECO:0007669"/>
    <property type="project" value="InterPro"/>
</dbReference>
<dbReference type="EMBL" id="VSSQ01006262">
    <property type="protein sequence ID" value="MPM32082.1"/>
    <property type="molecule type" value="Genomic_DNA"/>
</dbReference>